<evidence type="ECO:0000313" key="2">
    <source>
        <dbReference type="Proteomes" id="UP000600588"/>
    </source>
</evidence>
<name>A0A8J6UHR2_9FLAO</name>
<evidence type="ECO:0000313" key="1">
    <source>
        <dbReference type="EMBL" id="MBD0833236.1"/>
    </source>
</evidence>
<reference evidence="1 2" key="1">
    <citation type="submission" date="2020-09" db="EMBL/GenBank/DDBJ databases">
        <title>TT11 complete genome.</title>
        <authorList>
            <person name="Wu Z."/>
        </authorList>
    </citation>
    <scope>NUCLEOTIDE SEQUENCE [LARGE SCALE GENOMIC DNA]</scope>
    <source>
        <strain evidence="1 2">TT11</strain>
    </source>
</reference>
<accession>A0A8J6UHR2</accession>
<keyword evidence="2" id="KW-1185">Reference proteome</keyword>
<dbReference type="PROSITE" id="PS51257">
    <property type="entry name" value="PROKAR_LIPOPROTEIN"/>
    <property type="match status" value="1"/>
</dbReference>
<sequence>MKNILYTFLAVALIIVACQPPEVGYLSDNIHATQDTIFVPRGVFSTSATPAIEGSTYPMHWEITSITDADGNPTNAFFDEYEILTWKEAFNGDTDTTLALANAKLELTKQPSILMNSVSGEFAFTQATKYIEGQDTYKVNVNASNVRGEKQLDDFTVIKLEPFQPVEFPTEMRSRLNLVRQSNNGLNALYTSVITNGFDDEVPSVLDGTHPYITITKVSEEPSLAVNVKMIITDSYDNPLHPDKIPFYPSGSSYLQNYHDNSVETISDATSTTFSLPAPPFPQYARNYGGNSSYLMYYITTRDAFTVDTEAYEADYGAFDWTPYTNANGEIVNQAYIRWGIKINDSGTWEIKMRIPYTKLKV</sequence>
<dbReference type="Proteomes" id="UP000600588">
    <property type="component" value="Unassembled WGS sequence"/>
</dbReference>
<organism evidence="1 2">
    <name type="scientific">Aestuariibaculum sediminum</name>
    <dbReference type="NCBI Taxonomy" id="2770637"/>
    <lineage>
        <taxon>Bacteria</taxon>
        <taxon>Pseudomonadati</taxon>
        <taxon>Bacteroidota</taxon>
        <taxon>Flavobacteriia</taxon>
        <taxon>Flavobacteriales</taxon>
        <taxon>Flavobacteriaceae</taxon>
    </lineage>
</organism>
<dbReference type="AlphaFoldDB" id="A0A8J6UHR2"/>
<dbReference type="EMBL" id="JACVXB010000007">
    <property type="protein sequence ID" value="MBD0833236.1"/>
    <property type="molecule type" value="Genomic_DNA"/>
</dbReference>
<gene>
    <name evidence="1" type="ORF">ICJ83_13955</name>
</gene>
<proteinExistence type="predicted"/>
<dbReference type="RefSeq" id="WP_188231024.1">
    <property type="nucleotide sequence ID" value="NZ_JACVXB010000007.1"/>
</dbReference>
<protein>
    <submittedName>
        <fullName evidence="1">DUF5007 domain-containing protein</fullName>
    </submittedName>
</protein>
<comment type="caution">
    <text evidence="1">The sequence shown here is derived from an EMBL/GenBank/DDBJ whole genome shotgun (WGS) entry which is preliminary data.</text>
</comment>